<dbReference type="AlphaFoldDB" id="A0A4R4ZGQ3"/>
<sequence>MDVLSDVLTALRTGRPHAARTQEQAPWGIRFPPSDGAGCHVLLEGSCWLLPVRGEPIQLTVGDVVFVPHGAGYALADHPDSPLTDFSFDTAPAADEIIDTGPAIRLLCAAYYFDRSSSHPLLEELPEVVHLSGRHPSLRAAIELLSDELTEPQAGSSAILTGLVDMLLMFVLRAWFADERATDGWATVLADPSLMAALRGIHGTPQHPWTVAQLAALSGMSRASFAKRFTGAVGRTPLGYLTWWRMTLAARGLHSSDVPLRTIAAQTGYGTEFALAKAFKREYGVAPGEYRRRRLTG</sequence>
<dbReference type="InterPro" id="IPR009057">
    <property type="entry name" value="Homeodomain-like_sf"/>
</dbReference>
<evidence type="ECO:0000259" key="4">
    <source>
        <dbReference type="PROSITE" id="PS01124"/>
    </source>
</evidence>
<dbReference type="SUPFAM" id="SSF46689">
    <property type="entry name" value="Homeodomain-like"/>
    <property type="match status" value="2"/>
</dbReference>
<name>A0A4R4ZGQ3_9ACTN</name>
<dbReference type="GO" id="GO:0003700">
    <property type="term" value="F:DNA-binding transcription factor activity"/>
    <property type="evidence" value="ECO:0007669"/>
    <property type="project" value="InterPro"/>
</dbReference>
<evidence type="ECO:0000256" key="1">
    <source>
        <dbReference type="ARBA" id="ARBA00023015"/>
    </source>
</evidence>
<dbReference type="InterPro" id="IPR018060">
    <property type="entry name" value="HTH_AraC"/>
</dbReference>
<evidence type="ECO:0000256" key="3">
    <source>
        <dbReference type="ARBA" id="ARBA00023163"/>
    </source>
</evidence>
<dbReference type="Proteomes" id="UP000295124">
    <property type="component" value="Unassembled WGS sequence"/>
</dbReference>
<dbReference type="Pfam" id="PF12852">
    <property type="entry name" value="Cupin_6"/>
    <property type="match status" value="1"/>
</dbReference>
<protein>
    <submittedName>
        <fullName evidence="5">AraC family transcriptional regulator</fullName>
    </submittedName>
</protein>
<dbReference type="InterPro" id="IPR018062">
    <property type="entry name" value="HTH_AraC-typ_CS"/>
</dbReference>
<dbReference type="RefSeq" id="WP_132170309.1">
    <property type="nucleotide sequence ID" value="NZ_SMKX01000065.1"/>
</dbReference>
<evidence type="ECO:0000256" key="2">
    <source>
        <dbReference type="ARBA" id="ARBA00023125"/>
    </source>
</evidence>
<gene>
    <name evidence="5" type="ORF">E1263_21955</name>
</gene>
<dbReference type="PANTHER" id="PTHR46796">
    <property type="entry name" value="HTH-TYPE TRANSCRIPTIONAL ACTIVATOR RHAS-RELATED"/>
    <property type="match status" value="1"/>
</dbReference>
<keyword evidence="3" id="KW-0804">Transcription</keyword>
<dbReference type="GO" id="GO:0043565">
    <property type="term" value="F:sequence-specific DNA binding"/>
    <property type="evidence" value="ECO:0007669"/>
    <property type="project" value="InterPro"/>
</dbReference>
<evidence type="ECO:0000313" key="6">
    <source>
        <dbReference type="Proteomes" id="UP000295124"/>
    </source>
</evidence>
<dbReference type="Gene3D" id="1.10.10.60">
    <property type="entry name" value="Homeodomain-like"/>
    <property type="match status" value="2"/>
</dbReference>
<keyword evidence="6" id="KW-1185">Reference proteome</keyword>
<feature type="domain" description="HTH araC/xylS-type" evidence="4">
    <location>
        <begin position="195"/>
        <end position="293"/>
    </location>
</feature>
<dbReference type="PROSITE" id="PS01124">
    <property type="entry name" value="HTH_ARAC_FAMILY_2"/>
    <property type="match status" value="1"/>
</dbReference>
<dbReference type="PANTHER" id="PTHR46796:SF13">
    <property type="entry name" value="HTH-TYPE TRANSCRIPTIONAL ACTIVATOR RHAS"/>
    <property type="match status" value="1"/>
</dbReference>
<keyword evidence="2" id="KW-0238">DNA-binding</keyword>
<proteinExistence type="predicted"/>
<dbReference type="EMBL" id="SMKX01000065">
    <property type="protein sequence ID" value="TDD57788.1"/>
    <property type="molecule type" value="Genomic_DNA"/>
</dbReference>
<dbReference type="PROSITE" id="PS00041">
    <property type="entry name" value="HTH_ARAC_FAMILY_1"/>
    <property type="match status" value="1"/>
</dbReference>
<dbReference type="OrthoDB" id="241790at2"/>
<dbReference type="InterPro" id="IPR050204">
    <property type="entry name" value="AraC_XylS_family_regulators"/>
</dbReference>
<dbReference type="SMART" id="SM00342">
    <property type="entry name" value="HTH_ARAC"/>
    <property type="match status" value="1"/>
</dbReference>
<organism evidence="5 6">
    <name type="scientific">Kribbella antibiotica</name>
    <dbReference type="NCBI Taxonomy" id="190195"/>
    <lineage>
        <taxon>Bacteria</taxon>
        <taxon>Bacillati</taxon>
        <taxon>Actinomycetota</taxon>
        <taxon>Actinomycetes</taxon>
        <taxon>Propionibacteriales</taxon>
        <taxon>Kribbellaceae</taxon>
        <taxon>Kribbella</taxon>
    </lineage>
</organism>
<comment type="caution">
    <text evidence="5">The sequence shown here is derived from an EMBL/GenBank/DDBJ whole genome shotgun (WGS) entry which is preliminary data.</text>
</comment>
<reference evidence="5 6" key="1">
    <citation type="submission" date="2019-03" db="EMBL/GenBank/DDBJ databases">
        <title>Draft genome sequences of novel Actinobacteria.</title>
        <authorList>
            <person name="Sahin N."/>
            <person name="Ay H."/>
            <person name="Saygin H."/>
        </authorList>
    </citation>
    <scope>NUCLEOTIDE SEQUENCE [LARGE SCALE GENOMIC DNA]</scope>
    <source>
        <strain evidence="5 6">JCM 13523</strain>
    </source>
</reference>
<dbReference type="InterPro" id="IPR032783">
    <property type="entry name" value="AraC_lig"/>
</dbReference>
<keyword evidence="1" id="KW-0805">Transcription regulation</keyword>
<accession>A0A4R4ZGQ3</accession>
<evidence type="ECO:0000313" key="5">
    <source>
        <dbReference type="EMBL" id="TDD57788.1"/>
    </source>
</evidence>
<dbReference type="Pfam" id="PF12833">
    <property type="entry name" value="HTH_18"/>
    <property type="match status" value="1"/>
</dbReference>